<evidence type="ECO:0000256" key="3">
    <source>
        <dbReference type="ARBA" id="ARBA00022723"/>
    </source>
</evidence>
<proteinExistence type="inferred from homology"/>
<gene>
    <name evidence="8" type="primary">nadE</name>
    <name evidence="12" type="ordered locus">Arcve_1383</name>
</gene>
<dbReference type="STRING" id="693661.Arcve_1383"/>
<keyword evidence="3 8" id="KW-0479">Metal-binding</keyword>
<feature type="binding site" evidence="8">
    <location>
        <begin position="30"/>
        <end position="37"/>
    </location>
    <ligand>
        <name>ATP</name>
        <dbReference type="ChEBI" id="CHEBI:30616"/>
    </ligand>
</feature>
<dbReference type="EC" id="6.3.1.5" evidence="8 10"/>
<name>F2KNR0_ARCVS</name>
<keyword evidence="2 8" id="KW-0436">Ligase</keyword>
<dbReference type="AlphaFoldDB" id="F2KNR0"/>
<dbReference type="RefSeq" id="WP_013684048.1">
    <property type="nucleotide sequence ID" value="NC_015320.1"/>
</dbReference>
<comment type="pathway">
    <text evidence="8">Cofactor biosynthesis; NAD(+) biosynthesis; NAD(+) from deamido-NAD(+) (ammonia route): step 1/1.</text>
</comment>
<feature type="binding site" evidence="8">
    <location>
        <position position="36"/>
    </location>
    <ligand>
        <name>Mg(2+)</name>
        <dbReference type="ChEBI" id="CHEBI:18420"/>
    </ligand>
</feature>
<dbReference type="InterPro" id="IPR022926">
    <property type="entry name" value="NH(3)-dep_NAD(+)_synth"/>
</dbReference>
<evidence type="ECO:0000256" key="5">
    <source>
        <dbReference type="ARBA" id="ARBA00022840"/>
    </source>
</evidence>
<dbReference type="GO" id="GO:0005524">
    <property type="term" value="F:ATP binding"/>
    <property type="evidence" value="ECO:0007669"/>
    <property type="project" value="UniProtKB-UniRule"/>
</dbReference>
<comment type="subunit">
    <text evidence="8">Homodimer.</text>
</comment>
<evidence type="ECO:0000256" key="9">
    <source>
        <dbReference type="RuleBase" id="RU003811"/>
    </source>
</evidence>
<keyword evidence="7 8" id="KW-0520">NAD</keyword>
<dbReference type="NCBIfam" id="TIGR00552">
    <property type="entry name" value="nadE"/>
    <property type="match status" value="1"/>
</dbReference>
<evidence type="ECO:0000259" key="11">
    <source>
        <dbReference type="Pfam" id="PF02540"/>
    </source>
</evidence>
<evidence type="ECO:0000256" key="1">
    <source>
        <dbReference type="ARBA" id="ARBA00005859"/>
    </source>
</evidence>
<dbReference type="HAMAP" id="MF_00193">
    <property type="entry name" value="NadE_ammonia_dep"/>
    <property type="match status" value="1"/>
</dbReference>
<evidence type="ECO:0000256" key="6">
    <source>
        <dbReference type="ARBA" id="ARBA00022842"/>
    </source>
</evidence>
<dbReference type="OrthoDB" id="39312at2157"/>
<feature type="binding site" evidence="8">
    <location>
        <position position="184"/>
    </location>
    <ligand>
        <name>ATP</name>
        <dbReference type="ChEBI" id="CHEBI:30616"/>
    </ligand>
</feature>
<evidence type="ECO:0000256" key="8">
    <source>
        <dbReference type="HAMAP-Rule" id="MF_00193"/>
    </source>
</evidence>
<comment type="similarity">
    <text evidence="1 8 9">Belongs to the NAD synthetase family.</text>
</comment>
<protein>
    <recommendedName>
        <fullName evidence="8 10">NH(3)-dependent NAD(+) synthetase</fullName>
        <ecNumber evidence="8 10">6.3.1.5</ecNumber>
    </recommendedName>
</protein>
<keyword evidence="5 8" id="KW-0067">ATP-binding</keyword>
<dbReference type="PANTHER" id="PTHR23090">
    <property type="entry name" value="NH 3 /GLUTAMINE-DEPENDENT NAD + SYNTHETASE"/>
    <property type="match status" value="1"/>
</dbReference>
<dbReference type="InterPro" id="IPR022310">
    <property type="entry name" value="NAD/GMP_synthase"/>
</dbReference>
<evidence type="ECO:0000313" key="13">
    <source>
        <dbReference type="Proteomes" id="UP000008136"/>
    </source>
</evidence>
<dbReference type="Proteomes" id="UP000008136">
    <property type="component" value="Chromosome"/>
</dbReference>
<dbReference type="SUPFAM" id="SSF52402">
    <property type="entry name" value="Adenine nucleotide alpha hydrolases-like"/>
    <property type="match status" value="1"/>
</dbReference>
<accession>F2KNR0</accession>
<evidence type="ECO:0000256" key="4">
    <source>
        <dbReference type="ARBA" id="ARBA00022741"/>
    </source>
</evidence>
<dbReference type="CDD" id="cd00553">
    <property type="entry name" value="NAD_synthase"/>
    <property type="match status" value="1"/>
</dbReference>
<feature type="binding site" evidence="8">
    <location>
        <position position="133"/>
    </location>
    <ligand>
        <name>ATP</name>
        <dbReference type="ChEBI" id="CHEBI:30616"/>
    </ligand>
</feature>
<feature type="domain" description="NAD/GMP synthase" evidence="11">
    <location>
        <begin position="7"/>
        <end position="246"/>
    </location>
</feature>
<dbReference type="FunFam" id="3.40.50.620:FF:000106">
    <property type="entry name" value="Glutamine-dependent NAD(+) synthetase"/>
    <property type="match status" value="1"/>
</dbReference>
<feature type="binding site" evidence="8">
    <location>
        <position position="153"/>
    </location>
    <ligand>
        <name>deamido-NAD(+)</name>
        <dbReference type="ChEBI" id="CHEBI:58437"/>
        <note>ligand shared between two neighboring subunits</note>
    </ligand>
</feature>
<comment type="function">
    <text evidence="8">Catalyzes the ATP-dependent amidation of deamido-NAD to form NAD. Uses ammonia as a nitrogen source.</text>
</comment>
<dbReference type="GO" id="GO:0005737">
    <property type="term" value="C:cytoplasm"/>
    <property type="evidence" value="ECO:0007669"/>
    <property type="project" value="InterPro"/>
</dbReference>
<dbReference type="GO" id="GO:0003952">
    <property type="term" value="F:NAD+ synthase (glutamine-hydrolyzing) activity"/>
    <property type="evidence" value="ECO:0007669"/>
    <property type="project" value="InterPro"/>
</dbReference>
<evidence type="ECO:0000313" key="12">
    <source>
        <dbReference type="EMBL" id="AEA47387.1"/>
    </source>
</evidence>
<dbReference type="Gene3D" id="3.40.50.620">
    <property type="entry name" value="HUPs"/>
    <property type="match status" value="1"/>
</dbReference>
<dbReference type="Pfam" id="PF02540">
    <property type="entry name" value="NAD_synthase"/>
    <property type="match status" value="1"/>
</dbReference>
<dbReference type="GO" id="GO:0008795">
    <property type="term" value="F:NAD+ synthase activity"/>
    <property type="evidence" value="ECO:0007669"/>
    <property type="project" value="UniProtKB-UniRule"/>
</dbReference>
<dbReference type="HOGENOM" id="CLU_059327_1_1_2"/>
<dbReference type="GO" id="GO:0046872">
    <property type="term" value="F:metal ion binding"/>
    <property type="evidence" value="ECO:0007669"/>
    <property type="project" value="UniProtKB-KW"/>
</dbReference>
<keyword evidence="4 8" id="KW-0547">Nucleotide-binding</keyword>
<evidence type="ECO:0000256" key="7">
    <source>
        <dbReference type="ARBA" id="ARBA00023027"/>
    </source>
</evidence>
<keyword evidence="6 8" id="KW-0460">Magnesium</keyword>
<dbReference type="PANTHER" id="PTHR23090:SF9">
    <property type="entry name" value="GLUTAMINE-DEPENDENT NAD(+) SYNTHETASE"/>
    <property type="match status" value="1"/>
</dbReference>
<evidence type="ECO:0000256" key="2">
    <source>
        <dbReference type="ARBA" id="ARBA00022598"/>
    </source>
</evidence>
<feature type="binding site" evidence="8">
    <location>
        <position position="138"/>
    </location>
    <ligand>
        <name>Mg(2+)</name>
        <dbReference type="ChEBI" id="CHEBI:18420"/>
    </ligand>
</feature>
<dbReference type="UniPathway" id="UPA00253">
    <property type="reaction ID" value="UER00333"/>
</dbReference>
<dbReference type="KEGG" id="ave:Arcve_1383"/>
<dbReference type="NCBIfam" id="NF010587">
    <property type="entry name" value="PRK13980.1"/>
    <property type="match status" value="1"/>
</dbReference>
<dbReference type="GeneID" id="10394506"/>
<dbReference type="GO" id="GO:0004359">
    <property type="term" value="F:glutaminase activity"/>
    <property type="evidence" value="ECO:0007669"/>
    <property type="project" value="InterPro"/>
</dbReference>
<feature type="binding site" description="in other chain" evidence="8">
    <location>
        <position position="146"/>
    </location>
    <ligand>
        <name>deamido-NAD(+)</name>
        <dbReference type="ChEBI" id="CHEBI:58437"/>
        <note>ligand shared between two neighboring subunits</note>
    </ligand>
</feature>
<organism evidence="12 13">
    <name type="scientific">Archaeoglobus veneficus (strain DSM 11195 / SNP6)</name>
    <dbReference type="NCBI Taxonomy" id="693661"/>
    <lineage>
        <taxon>Archaea</taxon>
        <taxon>Methanobacteriati</taxon>
        <taxon>Methanobacteriota</taxon>
        <taxon>Archaeoglobi</taxon>
        <taxon>Archaeoglobales</taxon>
        <taxon>Archaeoglobaceae</taxon>
        <taxon>Archaeoglobus</taxon>
    </lineage>
</organism>
<dbReference type="EMBL" id="CP002588">
    <property type="protein sequence ID" value="AEA47387.1"/>
    <property type="molecule type" value="Genomic_DNA"/>
</dbReference>
<dbReference type="eggNOG" id="arCOG00069">
    <property type="taxonomic scope" value="Archaea"/>
</dbReference>
<dbReference type="InterPro" id="IPR014729">
    <property type="entry name" value="Rossmann-like_a/b/a_fold"/>
</dbReference>
<keyword evidence="13" id="KW-1185">Reference proteome</keyword>
<feature type="binding site" description="in other chain" evidence="8">
    <location>
        <begin position="243"/>
        <end position="244"/>
    </location>
    <ligand>
        <name>deamido-NAD(+)</name>
        <dbReference type="ChEBI" id="CHEBI:58437"/>
        <note>ligand shared between two neighboring subunits</note>
    </ligand>
</feature>
<evidence type="ECO:0000256" key="10">
    <source>
        <dbReference type="RuleBase" id="RU003812"/>
    </source>
</evidence>
<dbReference type="InterPro" id="IPR003694">
    <property type="entry name" value="NAD_synthase"/>
</dbReference>
<dbReference type="GO" id="GO:0009435">
    <property type="term" value="P:NAD+ biosynthetic process"/>
    <property type="evidence" value="ECO:0007669"/>
    <property type="project" value="UniProtKB-UniRule"/>
</dbReference>
<feature type="binding site" evidence="8">
    <location>
        <position position="162"/>
    </location>
    <ligand>
        <name>ATP</name>
        <dbReference type="ChEBI" id="CHEBI:30616"/>
    </ligand>
</feature>
<feature type="binding site" description="in other chain" evidence="8">
    <location>
        <position position="113"/>
    </location>
    <ligand>
        <name>deamido-NAD(+)</name>
        <dbReference type="ChEBI" id="CHEBI:58437"/>
        <note>ligand shared between two neighboring subunits</note>
    </ligand>
</feature>
<sequence>MTDWGSVVERITTFIKDCVSSAGAKGVVVGVSGGVDSACVAKLCTMALGSDSVLALIMPEEGVTPKEDVEDAVNLCKELGVEYRIIEINPFVNAFVSKLGEEHKIAVANIKPRIRMILLYFHANSRRLLVAGTGNKSELMAGYFTKYGDGGVDFLPIGDLYKTEVFQLARYLGIPERIVTKKPSARLWKGQTDEEEMGISYEKLDAILKAMEKGVSVEEIPAVAGVSEEEVATVVRMVELSRHKREPLPLARVRDLLDC</sequence>
<comment type="catalytic activity">
    <reaction evidence="8 10">
        <text>deamido-NAD(+) + NH4(+) + ATP = AMP + diphosphate + NAD(+) + H(+)</text>
        <dbReference type="Rhea" id="RHEA:21188"/>
        <dbReference type="ChEBI" id="CHEBI:15378"/>
        <dbReference type="ChEBI" id="CHEBI:28938"/>
        <dbReference type="ChEBI" id="CHEBI:30616"/>
        <dbReference type="ChEBI" id="CHEBI:33019"/>
        <dbReference type="ChEBI" id="CHEBI:57540"/>
        <dbReference type="ChEBI" id="CHEBI:58437"/>
        <dbReference type="ChEBI" id="CHEBI:456215"/>
        <dbReference type="EC" id="6.3.1.5"/>
    </reaction>
</comment>
<reference evidence="12 13" key="1">
    <citation type="submission" date="2011-03" db="EMBL/GenBank/DDBJ databases">
        <title>The complete genome of Archaeoglobus veneficus SNP6.</title>
        <authorList>
            <consortium name="US DOE Joint Genome Institute (JGI-PGF)"/>
            <person name="Lucas S."/>
            <person name="Copeland A."/>
            <person name="Lapidus A."/>
            <person name="Bruce D."/>
            <person name="Goodwin L."/>
            <person name="Pitluck S."/>
            <person name="Kyrpides N."/>
            <person name="Mavromatis K."/>
            <person name="Pagani I."/>
            <person name="Ivanova N."/>
            <person name="Mikhailova N."/>
            <person name="Lu M."/>
            <person name="Detter J.C."/>
            <person name="Tapia R."/>
            <person name="Han C."/>
            <person name="Land M."/>
            <person name="Hauser L."/>
            <person name="Markowitz V."/>
            <person name="Cheng J.-F."/>
            <person name="Hugenholtz P."/>
            <person name="Woyke T."/>
            <person name="Wu D."/>
            <person name="Spring S."/>
            <person name="Brambilla E."/>
            <person name="Klenk H.-P."/>
            <person name="Eisen J.A."/>
        </authorList>
    </citation>
    <scope>NUCLEOTIDE SEQUENCE [LARGE SCALE GENOMIC DNA]</scope>
    <source>
        <strain>SNP6</strain>
    </source>
</reference>